<proteinExistence type="predicted"/>
<dbReference type="InterPro" id="IPR023801">
    <property type="entry name" value="His_deacetylse_dom"/>
</dbReference>
<dbReference type="InterPro" id="IPR000286">
    <property type="entry name" value="HDACs"/>
</dbReference>
<dbReference type="GO" id="GO:0005737">
    <property type="term" value="C:cytoplasm"/>
    <property type="evidence" value="ECO:0007669"/>
    <property type="project" value="TreeGrafter"/>
</dbReference>
<comment type="cofactor">
    <cofactor evidence="1">
        <name>Zn(2+)</name>
        <dbReference type="ChEBI" id="CHEBI:29105"/>
    </cofactor>
</comment>
<feature type="domain" description="Histone deacetylase" evidence="2">
    <location>
        <begin position="5"/>
        <end position="117"/>
    </location>
</feature>
<dbReference type="PANTHER" id="PTHR10625:SF25">
    <property type="entry name" value="HISTONE DEACETYLASE 18-RELATED"/>
    <property type="match status" value="1"/>
</dbReference>
<dbReference type="PANTHER" id="PTHR10625">
    <property type="entry name" value="HISTONE DEACETYLASE HDAC1-RELATED"/>
    <property type="match status" value="1"/>
</dbReference>
<dbReference type="GO" id="GO:0004407">
    <property type="term" value="F:histone deacetylase activity"/>
    <property type="evidence" value="ECO:0007669"/>
    <property type="project" value="TreeGrafter"/>
</dbReference>
<dbReference type="GO" id="GO:0000118">
    <property type="term" value="C:histone deacetylase complex"/>
    <property type="evidence" value="ECO:0007669"/>
    <property type="project" value="TreeGrafter"/>
</dbReference>
<dbReference type="PRINTS" id="PR01270">
    <property type="entry name" value="HDASUPER"/>
</dbReference>
<gene>
    <name evidence="4" type="primary">LOC120111200</name>
</gene>
<dbReference type="GeneID" id="120111200"/>
<dbReference type="GO" id="GO:0040029">
    <property type="term" value="P:epigenetic regulation of gene expression"/>
    <property type="evidence" value="ECO:0007669"/>
    <property type="project" value="TreeGrafter"/>
</dbReference>
<sequence length="240" mass="26607">MSRCVVLSAKEAEDKYIASVHTQRHVKLIKNISSKKFNSRRLRIASNFNSIYFNKGSSEAASLAAGSLIEVSEKVAKGDLDSAIAIVRPPGHHAEPDEAMGFCLFNNVAIAANFLLNERVDYAVLFFVNVNSLFDFGSFYPARDDGSYCMIGEGPGAGYNINVPWEQGQCGDADYIAVWDHVLFPVAESYNPDIIMISAGFDAALGLMGCFKWFKLRFFSFSCDFKRFLLEQSQIGKFVS</sequence>
<dbReference type="AlphaFoldDB" id="A0A8B9AI57"/>
<reference evidence="3" key="1">
    <citation type="journal article" date="2019" name="Nat. Commun.">
        <title>Genome-wide association mapping of date palm fruit traits.</title>
        <authorList>
            <person name="Hazzouri K.M."/>
            <person name="Gros-Balthazard M."/>
            <person name="Flowers J.M."/>
            <person name="Copetti D."/>
            <person name="Lemansour A."/>
            <person name="Lebrun M."/>
            <person name="Masmoudi K."/>
            <person name="Ferrand S."/>
            <person name="Dhar M.I."/>
            <person name="Fresquez Z.A."/>
            <person name="Rosas U."/>
            <person name="Zhang J."/>
            <person name="Talag J."/>
            <person name="Lee S."/>
            <person name="Kudrna D."/>
            <person name="Powell R.F."/>
            <person name="Leitch I.J."/>
            <person name="Krueger R.R."/>
            <person name="Wing R.A."/>
            <person name="Amiri K.M.A."/>
            <person name="Purugganan M.D."/>
        </authorList>
    </citation>
    <scope>NUCLEOTIDE SEQUENCE [LARGE SCALE GENOMIC DNA]</scope>
    <source>
        <strain evidence="3">cv. Khalas</strain>
    </source>
</reference>
<dbReference type="OrthoDB" id="424012at2759"/>
<dbReference type="Pfam" id="PF00850">
    <property type="entry name" value="Hist_deacetyl"/>
    <property type="match status" value="2"/>
</dbReference>
<evidence type="ECO:0000313" key="3">
    <source>
        <dbReference type="Proteomes" id="UP000228380"/>
    </source>
</evidence>
<dbReference type="Proteomes" id="UP000228380">
    <property type="component" value="Chromosome 6"/>
</dbReference>
<name>A0A8B9AI57_PHODC</name>
<feature type="domain" description="Histone deacetylase" evidence="2">
    <location>
        <begin position="130"/>
        <end position="204"/>
    </location>
</feature>
<organism evidence="3 4">
    <name type="scientific">Phoenix dactylifera</name>
    <name type="common">Date palm</name>
    <dbReference type="NCBI Taxonomy" id="42345"/>
    <lineage>
        <taxon>Eukaryota</taxon>
        <taxon>Viridiplantae</taxon>
        <taxon>Streptophyta</taxon>
        <taxon>Embryophyta</taxon>
        <taxon>Tracheophyta</taxon>
        <taxon>Spermatophyta</taxon>
        <taxon>Magnoliopsida</taxon>
        <taxon>Liliopsida</taxon>
        <taxon>Arecaceae</taxon>
        <taxon>Coryphoideae</taxon>
        <taxon>Phoeniceae</taxon>
        <taxon>Phoenix</taxon>
    </lineage>
</organism>
<evidence type="ECO:0000313" key="4">
    <source>
        <dbReference type="RefSeq" id="XP_038983688.1"/>
    </source>
</evidence>
<protein>
    <submittedName>
        <fullName evidence="4">Histone deacetylase 5-like</fullName>
    </submittedName>
</protein>
<evidence type="ECO:0000256" key="1">
    <source>
        <dbReference type="ARBA" id="ARBA00001947"/>
    </source>
</evidence>
<reference evidence="4" key="2">
    <citation type="submission" date="2025-08" db="UniProtKB">
        <authorList>
            <consortium name="RefSeq"/>
        </authorList>
    </citation>
    <scope>IDENTIFICATION</scope>
    <source>
        <tissue evidence="4">Young leaves</tissue>
    </source>
</reference>
<dbReference type="RefSeq" id="XP_038983688.1">
    <property type="nucleotide sequence ID" value="XM_039127760.1"/>
</dbReference>
<dbReference type="Gene3D" id="3.40.800.20">
    <property type="entry name" value="Histone deacetylase domain"/>
    <property type="match status" value="2"/>
</dbReference>
<dbReference type="InterPro" id="IPR023696">
    <property type="entry name" value="Ureohydrolase_dom_sf"/>
</dbReference>
<dbReference type="SUPFAM" id="SSF52768">
    <property type="entry name" value="Arginase/deacetylase"/>
    <property type="match status" value="1"/>
</dbReference>
<accession>A0A8B9AI57</accession>
<dbReference type="KEGG" id="pda:120111200"/>
<dbReference type="InterPro" id="IPR037138">
    <property type="entry name" value="His_deacetylse_dom_sf"/>
</dbReference>
<evidence type="ECO:0000259" key="2">
    <source>
        <dbReference type="Pfam" id="PF00850"/>
    </source>
</evidence>
<keyword evidence="3" id="KW-1185">Reference proteome</keyword>